<keyword evidence="11" id="KW-0443">Lipid metabolism</keyword>
<dbReference type="InterPro" id="IPR036400">
    <property type="entry name" value="Cyt_B5-like_heme/steroid_sf"/>
</dbReference>
<dbReference type="SMART" id="SM01117">
    <property type="entry name" value="Cyt-b5"/>
    <property type="match status" value="1"/>
</dbReference>
<dbReference type="Pfam" id="PF00487">
    <property type="entry name" value="FA_desaturase"/>
    <property type="match status" value="1"/>
</dbReference>
<evidence type="ECO:0000256" key="6">
    <source>
        <dbReference type="ARBA" id="ARBA00022723"/>
    </source>
</evidence>
<dbReference type="SUPFAM" id="SSF55856">
    <property type="entry name" value="Cytochrome b5-like heme/steroid binding domain"/>
    <property type="match status" value="1"/>
</dbReference>
<evidence type="ECO:0000313" key="18">
    <source>
        <dbReference type="Proteomes" id="UP001216150"/>
    </source>
</evidence>
<evidence type="ECO:0000256" key="8">
    <source>
        <dbReference type="ARBA" id="ARBA00022989"/>
    </source>
</evidence>
<feature type="domain" description="Cytochrome b5 heme-binding" evidence="16">
    <location>
        <begin position="222"/>
        <end position="300"/>
    </location>
</feature>
<accession>A0AAD6E5H1</accession>
<evidence type="ECO:0000256" key="12">
    <source>
        <dbReference type="ARBA" id="ARBA00023136"/>
    </source>
</evidence>
<keyword evidence="12 14" id="KW-0472">Membrane</keyword>
<evidence type="ECO:0000256" key="5">
    <source>
        <dbReference type="ARBA" id="ARBA00022692"/>
    </source>
</evidence>
<comment type="similarity">
    <text evidence="14">Belongs to the cytochrome b5 family.</text>
</comment>
<feature type="region of interest" description="Disordered" evidence="15">
    <location>
        <begin position="308"/>
        <end position="327"/>
    </location>
</feature>
<keyword evidence="7" id="KW-0276">Fatty acid metabolism</keyword>
<keyword evidence="8 14" id="KW-1133">Transmembrane helix</keyword>
<evidence type="ECO:0000256" key="11">
    <source>
        <dbReference type="ARBA" id="ARBA00023098"/>
    </source>
</evidence>
<evidence type="ECO:0000256" key="9">
    <source>
        <dbReference type="ARBA" id="ARBA00023002"/>
    </source>
</evidence>
<dbReference type="Pfam" id="PF00173">
    <property type="entry name" value="Cyt-b5"/>
    <property type="match status" value="1"/>
</dbReference>
<dbReference type="EMBL" id="JAQJAC010000001">
    <property type="protein sequence ID" value="KAJ5600433.1"/>
    <property type="molecule type" value="Genomic_DNA"/>
</dbReference>
<evidence type="ECO:0000259" key="16">
    <source>
        <dbReference type="PROSITE" id="PS50255"/>
    </source>
</evidence>
<name>A0AAD6E5H1_9EURO</name>
<evidence type="ECO:0000256" key="2">
    <source>
        <dbReference type="ARBA" id="ARBA00009295"/>
    </source>
</evidence>
<evidence type="ECO:0000256" key="3">
    <source>
        <dbReference type="ARBA" id="ARBA00022516"/>
    </source>
</evidence>
<dbReference type="GO" id="GO:0020037">
    <property type="term" value="F:heme binding"/>
    <property type="evidence" value="ECO:0007669"/>
    <property type="project" value="UniProtKB-UniRule"/>
</dbReference>
<dbReference type="GO" id="GO:0005506">
    <property type="term" value="F:iron ion binding"/>
    <property type="evidence" value="ECO:0007669"/>
    <property type="project" value="TreeGrafter"/>
</dbReference>
<keyword evidence="3" id="KW-0444">Lipid biosynthesis</keyword>
<dbReference type="GO" id="GO:0005789">
    <property type="term" value="C:endoplasmic reticulum membrane"/>
    <property type="evidence" value="ECO:0007669"/>
    <property type="project" value="TreeGrafter"/>
</dbReference>
<dbReference type="PANTHER" id="PTHR11351">
    <property type="entry name" value="ACYL-COA DESATURASE"/>
    <property type="match status" value="1"/>
</dbReference>
<dbReference type="PANTHER" id="PTHR11351:SF31">
    <property type="entry name" value="DESATURASE 1, ISOFORM A-RELATED"/>
    <property type="match status" value="1"/>
</dbReference>
<dbReference type="InterPro" id="IPR015876">
    <property type="entry name" value="Acyl-CoA_DS"/>
</dbReference>
<protein>
    <recommendedName>
        <fullName evidence="16">Cytochrome b5 heme-binding domain-containing protein</fullName>
    </recommendedName>
</protein>
<comment type="similarity">
    <text evidence="2">Belongs to the fatty acid desaturase type 1 family.</text>
</comment>
<dbReference type="InterPro" id="IPR018506">
    <property type="entry name" value="Cyt_B5_heme-BS"/>
</dbReference>
<reference evidence="17 18" key="1">
    <citation type="journal article" date="2023" name="IMA Fungus">
        <title>Comparative genomic study of the Penicillium genus elucidates a diverse pangenome and 15 lateral gene transfer events.</title>
        <authorList>
            <person name="Petersen C."/>
            <person name="Sorensen T."/>
            <person name="Nielsen M.R."/>
            <person name="Sondergaard T.E."/>
            <person name="Sorensen J.L."/>
            <person name="Fitzpatrick D.A."/>
            <person name="Frisvad J.C."/>
            <person name="Nielsen K.L."/>
        </authorList>
    </citation>
    <scope>NUCLEOTIDE SEQUENCE [LARGE SCALE GENOMIC DNA]</scope>
    <source>
        <strain evidence="17 18">IBT 29057</strain>
    </source>
</reference>
<evidence type="ECO:0000256" key="4">
    <source>
        <dbReference type="ARBA" id="ARBA00022617"/>
    </source>
</evidence>
<dbReference type="AlphaFoldDB" id="A0AAD6E5H1"/>
<dbReference type="InterPro" id="IPR001522">
    <property type="entry name" value="FADS-1_CS"/>
</dbReference>
<dbReference type="PROSITE" id="PS50255">
    <property type="entry name" value="CYTOCHROME_B5_2"/>
    <property type="match status" value="1"/>
</dbReference>
<evidence type="ECO:0000256" key="7">
    <source>
        <dbReference type="ARBA" id="ARBA00022832"/>
    </source>
</evidence>
<evidence type="ECO:0000256" key="1">
    <source>
        <dbReference type="ARBA" id="ARBA00004141"/>
    </source>
</evidence>
<sequence length="327" mass="37898">MEGPIIWWAREHRLHHRYTDTTEDPYNIKKGFLHAHILWMVLKQRPRTRRVDISDLEADPIVMWQSRHFPLLAIVMGWIFPTIICGILFQDWLGGFVYGAILKMILTHQSTFFINSLAHYLGDRPYDDRTTPRDNFFVAVLTLGEGYHNFHHIFPSDYRNGVRWYQYDCTKWAIALWEKVGLAYDLKRVEQSEIERARLQELQKGLDSEMKSLPQAKPEQSLPFVNALEFKRLVEGGRMLIAVEGALHDVGDFIADHPGGLQLIKAFVGKDATNSFNGGIYGHSKVARNILSLTRVAILREQTETTDYEENSKIPRDAMPARYLETR</sequence>
<keyword evidence="4 14" id="KW-0349">Heme</keyword>
<dbReference type="InterPro" id="IPR005804">
    <property type="entry name" value="FA_desaturase_dom"/>
</dbReference>
<gene>
    <name evidence="17" type="ORF">N7450_001500</name>
</gene>
<proteinExistence type="inferred from homology"/>
<dbReference type="PROSITE" id="PS00476">
    <property type="entry name" value="FATTY_ACID_DESATUR_1"/>
    <property type="match status" value="1"/>
</dbReference>
<organism evidence="17 18">
    <name type="scientific">Penicillium hetheringtonii</name>
    <dbReference type="NCBI Taxonomy" id="911720"/>
    <lineage>
        <taxon>Eukaryota</taxon>
        <taxon>Fungi</taxon>
        <taxon>Dikarya</taxon>
        <taxon>Ascomycota</taxon>
        <taxon>Pezizomycotina</taxon>
        <taxon>Eurotiomycetes</taxon>
        <taxon>Eurotiomycetidae</taxon>
        <taxon>Eurotiales</taxon>
        <taxon>Aspergillaceae</taxon>
        <taxon>Penicillium</taxon>
    </lineage>
</organism>
<keyword evidence="10 14" id="KW-0408">Iron</keyword>
<dbReference type="CDD" id="cd03505">
    <property type="entry name" value="Delta9-FADS-like"/>
    <property type="match status" value="1"/>
</dbReference>
<dbReference type="PROSITE" id="PS00191">
    <property type="entry name" value="CYTOCHROME_B5_1"/>
    <property type="match status" value="1"/>
</dbReference>
<evidence type="ECO:0000256" key="10">
    <source>
        <dbReference type="ARBA" id="ARBA00023004"/>
    </source>
</evidence>
<evidence type="ECO:0000313" key="17">
    <source>
        <dbReference type="EMBL" id="KAJ5600433.1"/>
    </source>
</evidence>
<evidence type="ECO:0000256" key="14">
    <source>
        <dbReference type="RuleBase" id="RU362121"/>
    </source>
</evidence>
<dbReference type="GO" id="GO:0004768">
    <property type="term" value="F:stearoyl-CoA 9-desaturase activity"/>
    <property type="evidence" value="ECO:0007669"/>
    <property type="project" value="TreeGrafter"/>
</dbReference>
<keyword evidence="5 14" id="KW-0812">Transmembrane</keyword>
<comment type="caution">
    <text evidence="17">The sequence shown here is derived from an EMBL/GenBank/DDBJ whole genome shotgun (WGS) entry which is preliminary data.</text>
</comment>
<dbReference type="Gene3D" id="3.10.120.10">
    <property type="entry name" value="Cytochrome b5-like heme/steroid binding domain"/>
    <property type="match status" value="1"/>
</dbReference>
<dbReference type="GO" id="GO:0006636">
    <property type="term" value="P:unsaturated fatty acid biosynthetic process"/>
    <property type="evidence" value="ECO:0007669"/>
    <property type="project" value="TreeGrafter"/>
</dbReference>
<evidence type="ECO:0000256" key="13">
    <source>
        <dbReference type="ARBA" id="ARBA00023160"/>
    </source>
</evidence>
<keyword evidence="13" id="KW-0275">Fatty acid biosynthesis</keyword>
<dbReference type="PRINTS" id="PR00075">
    <property type="entry name" value="FACDDSATRASE"/>
</dbReference>
<keyword evidence="18" id="KW-1185">Reference proteome</keyword>
<dbReference type="InterPro" id="IPR001199">
    <property type="entry name" value="Cyt_B5-like_heme/steroid-bd"/>
</dbReference>
<keyword evidence="9" id="KW-0560">Oxidoreductase</keyword>
<feature type="transmembrane region" description="Helical" evidence="14">
    <location>
        <begin position="69"/>
        <end position="89"/>
    </location>
</feature>
<keyword evidence="6 14" id="KW-0479">Metal-binding</keyword>
<evidence type="ECO:0000256" key="15">
    <source>
        <dbReference type="SAM" id="MobiDB-lite"/>
    </source>
</evidence>
<dbReference type="Proteomes" id="UP001216150">
    <property type="component" value="Unassembled WGS sequence"/>
</dbReference>
<comment type="subcellular location">
    <subcellularLocation>
        <location evidence="1">Membrane</location>
        <topology evidence="1">Multi-pass membrane protein</topology>
    </subcellularLocation>
</comment>